<accession>A0A7C0VAZ9</accession>
<dbReference type="SUPFAM" id="SSF48208">
    <property type="entry name" value="Six-hairpin glycosidases"/>
    <property type="match status" value="1"/>
</dbReference>
<protein>
    <recommendedName>
        <fullName evidence="2">Delta-aminolevulinic acid dehydratase</fullName>
    </recommendedName>
</protein>
<dbReference type="EMBL" id="DQWE01000263">
    <property type="protein sequence ID" value="HDI83232.1"/>
    <property type="molecule type" value="Genomic_DNA"/>
</dbReference>
<organism evidence="1">
    <name type="scientific">candidate division WOR-3 bacterium</name>
    <dbReference type="NCBI Taxonomy" id="2052148"/>
    <lineage>
        <taxon>Bacteria</taxon>
        <taxon>Bacteria division WOR-3</taxon>
    </lineage>
</organism>
<comment type="caution">
    <text evidence="1">The sequence shown here is derived from an EMBL/GenBank/DDBJ whole genome shotgun (WGS) entry which is preliminary data.</text>
</comment>
<dbReference type="GO" id="GO:0005975">
    <property type="term" value="P:carbohydrate metabolic process"/>
    <property type="evidence" value="ECO:0007669"/>
    <property type="project" value="InterPro"/>
</dbReference>
<dbReference type="InterPro" id="IPR008930">
    <property type="entry name" value="Terpenoid_cyclase/PrenylTrfase"/>
</dbReference>
<gene>
    <name evidence="1" type="ORF">ENF18_05525</name>
</gene>
<name>A0A7C0VAZ9_UNCW3</name>
<evidence type="ECO:0000313" key="1">
    <source>
        <dbReference type="EMBL" id="HDI83232.1"/>
    </source>
</evidence>
<reference evidence="1" key="1">
    <citation type="journal article" date="2020" name="mSystems">
        <title>Genome- and Community-Level Interaction Insights into Carbon Utilization and Element Cycling Functions of Hydrothermarchaeota in Hydrothermal Sediment.</title>
        <authorList>
            <person name="Zhou Z."/>
            <person name="Liu Y."/>
            <person name="Xu W."/>
            <person name="Pan J."/>
            <person name="Luo Z.H."/>
            <person name="Li M."/>
        </authorList>
    </citation>
    <scope>NUCLEOTIDE SEQUENCE [LARGE SCALE GENOMIC DNA]</scope>
    <source>
        <strain evidence="1">HyVt-102</strain>
    </source>
</reference>
<dbReference type="Gene3D" id="1.50.10.20">
    <property type="match status" value="1"/>
</dbReference>
<sequence>MDYKGNNDLKSITISLLKWAIKEDFKGFDPYDGLNSFLFYGVPFRNKYWGILITQFFKRFPLNLRPFFGIRKMRNAKGVSLYIMGLLNLYRSYRDEKYLSLAAELAEWLLKNRSPYTGRYAWGYNFPWQSRNSFKPAFYPNVVTTVFCAESLLELYMETGESRLVDIVESSGEFILNELNRYQDERGICFSYSPGDNERVYNATLLASMLLADLWSITGRNKYIDYALKSAEFVVKSQNEDGSWYYGDADNQKWIDNFHTGYNLWALLSINEKVNHREIYNSIKAGYRFYRENLFTEDFIPRNTIDSLYPLDIHAFAVSSLVFGMFEDFEYQERVLRNAVNIFYSDEGYFYYWDTGRILIRIPYMRWSNGWMFLALTDYLLAR</sequence>
<proteinExistence type="predicted"/>
<dbReference type="Proteomes" id="UP000885847">
    <property type="component" value="Unassembled WGS sequence"/>
</dbReference>
<evidence type="ECO:0008006" key="2">
    <source>
        <dbReference type="Google" id="ProtNLM"/>
    </source>
</evidence>
<dbReference type="SUPFAM" id="SSF48239">
    <property type="entry name" value="Terpenoid cyclases/Protein prenyltransferases"/>
    <property type="match status" value="1"/>
</dbReference>
<dbReference type="AlphaFoldDB" id="A0A7C0VAZ9"/>
<dbReference type="InterPro" id="IPR008928">
    <property type="entry name" value="6-hairpin_glycosidase_sf"/>
</dbReference>